<dbReference type="RefSeq" id="WP_352064885.1">
    <property type="nucleotide sequence ID" value="NZ_JBEPAZ010000035.1"/>
</dbReference>
<gene>
    <name evidence="1" type="ORF">ABT272_30280</name>
</gene>
<comment type="caution">
    <text evidence="1">The sequence shown here is derived from an EMBL/GenBank/DDBJ whole genome shotgun (WGS) entry which is preliminary data.</text>
</comment>
<keyword evidence="2" id="KW-1185">Reference proteome</keyword>
<dbReference type="Proteomes" id="UP001470023">
    <property type="component" value="Unassembled WGS sequence"/>
</dbReference>
<name>A0ABV1UEJ6_9ACTN</name>
<dbReference type="PROSITE" id="PS51257">
    <property type="entry name" value="PROKAR_LIPOPROTEIN"/>
    <property type="match status" value="1"/>
</dbReference>
<reference evidence="1 2" key="1">
    <citation type="submission" date="2024-06" db="EMBL/GenBank/DDBJ databases">
        <title>The Natural Products Discovery Center: Release of the First 8490 Sequenced Strains for Exploring Actinobacteria Biosynthetic Diversity.</title>
        <authorList>
            <person name="Kalkreuter E."/>
            <person name="Kautsar S.A."/>
            <person name="Yang D."/>
            <person name="Bader C.D."/>
            <person name="Teijaro C.N."/>
            <person name="Fluegel L."/>
            <person name="Davis C.M."/>
            <person name="Simpson J.R."/>
            <person name="Lauterbach L."/>
            <person name="Steele A.D."/>
            <person name="Gui C."/>
            <person name="Meng S."/>
            <person name="Li G."/>
            <person name="Viehrig K."/>
            <person name="Ye F."/>
            <person name="Su P."/>
            <person name="Kiefer A.F."/>
            <person name="Nichols A."/>
            <person name="Cepeda A.J."/>
            <person name="Yan W."/>
            <person name="Fan B."/>
            <person name="Jiang Y."/>
            <person name="Adhikari A."/>
            <person name="Zheng C.-J."/>
            <person name="Schuster L."/>
            <person name="Cowan T.M."/>
            <person name="Smanski M.J."/>
            <person name="Chevrette M.G."/>
            <person name="De Carvalho L.P.S."/>
            <person name="Shen B."/>
        </authorList>
    </citation>
    <scope>NUCLEOTIDE SEQUENCE [LARGE SCALE GENOMIC DNA]</scope>
    <source>
        <strain evidence="1 2">NPDC001166</strain>
    </source>
</reference>
<sequence>MKPTSFTRRSRHAGAAVAVSVLLLAVTGCSENGRERAYTTPRSLCGTTVDSEELSKFLPPGEKVATKKTVDSSTATRCAVSVDGKRIVYTAQEWWNDMTVFEFAQGMTLDELDHQTDDGHFAYSGNQAFGKTQDCRNDKDQVLYTAIQATGSKHEDAAAMKKLITAYTRTVERSGACR</sequence>
<proteinExistence type="predicted"/>
<dbReference type="EMBL" id="JBEPAZ010000035">
    <property type="protein sequence ID" value="MER6431977.1"/>
    <property type="molecule type" value="Genomic_DNA"/>
</dbReference>
<evidence type="ECO:0000313" key="1">
    <source>
        <dbReference type="EMBL" id="MER6431977.1"/>
    </source>
</evidence>
<organism evidence="1 2">
    <name type="scientific">Streptomyces sp. 900105245</name>
    <dbReference type="NCBI Taxonomy" id="3154379"/>
    <lineage>
        <taxon>Bacteria</taxon>
        <taxon>Bacillati</taxon>
        <taxon>Actinomycetota</taxon>
        <taxon>Actinomycetes</taxon>
        <taxon>Kitasatosporales</taxon>
        <taxon>Streptomycetaceae</taxon>
        <taxon>Streptomyces</taxon>
    </lineage>
</organism>
<evidence type="ECO:0008006" key="3">
    <source>
        <dbReference type="Google" id="ProtNLM"/>
    </source>
</evidence>
<evidence type="ECO:0000313" key="2">
    <source>
        <dbReference type="Proteomes" id="UP001470023"/>
    </source>
</evidence>
<accession>A0ABV1UEJ6</accession>
<protein>
    <recommendedName>
        <fullName evidence="3">DUF3558 domain-containing protein</fullName>
    </recommendedName>
</protein>